<reference evidence="2 3" key="1">
    <citation type="submission" date="2016-11" db="EMBL/GenBank/DDBJ databases">
        <authorList>
            <person name="Jaros S."/>
            <person name="Januszkiewicz K."/>
            <person name="Wedrychowicz H."/>
        </authorList>
    </citation>
    <scope>NUCLEOTIDE SEQUENCE [LARGE SCALE GENOMIC DNA]</scope>
    <source>
        <strain evidence="2 3">DSM 19557</strain>
    </source>
</reference>
<keyword evidence="3" id="KW-1185">Reference proteome</keyword>
<dbReference type="PANTHER" id="PTHR34860:SF6">
    <property type="entry name" value="REPRESSOR-LIKE PROTEIN SSO7C3"/>
    <property type="match status" value="1"/>
</dbReference>
<dbReference type="InterPro" id="IPR052975">
    <property type="entry name" value="Repressor-like_regulatory"/>
</dbReference>
<gene>
    <name evidence="2" type="ORF">SAMN05444391_0933</name>
</gene>
<name>A0A1M6S9R2_9AQUI</name>
<feature type="domain" description="SpoVT-AbrB" evidence="1">
    <location>
        <begin position="5"/>
        <end position="50"/>
    </location>
</feature>
<dbReference type="SUPFAM" id="SSF89447">
    <property type="entry name" value="AbrB/MazE/MraZ-like"/>
    <property type="match status" value="1"/>
</dbReference>
<sequence length="80" mass="8911">MEDVAKIMARGLITLPSEIRKKVGLKEGDMVKVEVRGEEIVIKKEKRVFDLKGALGGSDLTQKTFAQILAEELKKEGKKL</sequence>
<dbReference type="RefSeq" id="WP_079654061.1">
    <property type="nucleotide sequence ID" value="NZ_LT670846.1"/>
</dbReference>
<evidence type="ECO:0000259" key="1">
    <source>
        <dbReference type="SMART" id="SM00966"/>
    </source>
</evidence>
<dbReference type="STRING" id="381751.SAMN05444391_0933"/>
<dbReference type="Gene3D" id="2.10.260.10">
    <property type="match status" value="1"/>
</dbReference>
<protein>
    <submittedName>
        <fullName evidence="2">Transcriptional regulator, AbrB family</fullName>
    </submittedName>
</protein>
<dbReference type="OrthoDB" id="9811597at2"/>
<dbReference type="NCBIfam" id="TIGR01439">
    <property type="entry name" value="lp_hng_hel_AbrB"/>
    <property type="match status" value="1"/>
</dbReference>
<dbReference type="AlphaFoldDB" id="A0A1M6S9R2"/>
<dbReference type="Pfam" id="PF04014">
    <property type="entry name" value="MazE_antitoxin"/>
    <property type="match status" value="1"/>
</dbReference>
<dbReference type="Proteomes" id="UP000189810">
    <property type="component" value="Chromosome I"/>
</dbReference>
<dbReference type="EMBL" id="LT670846">
    <property type="protein sequence ID" value="SHK41297.1"/>
    <property type="molecule type" value="Genomic_DNA"/>
</dbReference>
<dbReference type="InterPro" id="IPR007159">
    <property type="entry name" value="SpoVT-AbrB_dom"/>
</dbReference>
<accession>A0A1M6S9R2</accession>
<proteinExistence type="predicted"/>
<organism evidence="2 3">
    <name type="scientific">Thermocrinis minervae</name>
    <dbReference type="NCBI Taxonomy" id="381751"/>
    <lineage>
        <taxon>Bacteria</taxon>
        <taxon>Pseudomonadati</taxon>
        <taxon>Aquificota</taxon>
        <taxon>Aquificia</taxon>
        <taxon>Aquificales</taxon>
        <taxon>Aquificaceae</taxon>
        <taxon>Thermocrinis</taxon>
    </lineage>
</organism>
<dbReference type="InterPro" id="IPR037914">
    <property type="entry name" value="SpoVT-AbrB_sf"/>
</dbReference>
<dbReference type="PANTHER" id="PTHR34860">
    <property type="entry name" value="REPRESSOR-LIKE PROTEIN SSO7C3"/>
    <property type="match status" value="1"/>
</dbReference>
<dbReference type="SMART" id="SM00966">
    <property type="entry name" value="SpoVT_AbrB"/>
    <property type="match status" value="1"/>
</dbReference>
<evidence type="ECO:0000313" key="3">
    <source>
        <dbReference type="Proteomes" id="UP000189810"/>
    </source>
</evidence>
<evidence type="ECO:0000313" key="2">
    <source>
        <dbReference type="EMBL" id="SHK41297.1"/>
    </source>
</evidence>
<dbReference type="GO" id="GO:0003677">
    <property type="term" value="F:DNA binding"/>
    <property type="evidence" value="ECO:0007669"/>
    <property type="project" value="InterPro"/>
</dbReference>